<name>A0AAD8EKZ0_DIPPU</name>
<reference evidence="1" key="2">
    <citation type="submission" date="2023-05" db="EMBL/GenBank/DDBJ databases">
        <authorList>
            <person name="Fouks B."/>
        </authorList>
    </citation>
    <scope>NUCLEOTIDE SEQUENCE</scope>
    <source>
        <strain evidence="1">Stay&amp;Tobe</strain>
        <tissue evidence="1">Testes</tissue>
    </source>
</reference>
<reference evidence="1" key="1">
    <citation type="journal article" date="2023" name="IScience">
        <title>Live-bearing cockroach genome reveals convergent evolutionary mechanisms linked to viviparity in insects and beyond.</title>
        <authorList>
            <person name="Fouks B."/>
            <person name="Harrison M.C."/>
            <person name="Mikhailova A.A."/>
            <person name="Marchal E."/>
            <person name="English S."/>
            <person name="Carruthers M."/>
            <person name="Jennings E.C."/>
            <person name="Chiamaka E.L."/>
            <person name="Frigard R.A."/>
            <person name="Pippel M."/>
            <person name="Attardo G.M."/>
            <person name="Benoit J.B."/>
            <person name="Bornberg-Bauer E."/>
            <person name="Tobe S.S."/>
        </authorList>
    </citation>
    <scope>NUCLEOTIDE SEQUENCE</scope>
    <source>
        <strain evidence="1">Stay&amp;Tobe</strain>
    </source>
</reference>
<dbReference type="Proteomes" id="UP001233999">
    <property type="component" value="Unassembled WGS sequence"/>
</dbReference>
<keyword evidence="2" id="KW-1185">Reference proteome</keyword>
<feature type="non-terminal residue" evidence="1">
    <location>
        <position position="1"/>
    </location>
</feature>
<dbReference type="EMBL" id="JASPKZ010003445">
    <property type="protein sequence ID" value="KAJ9593382.1"/>
    <property type="molecule type" value="Genomic_DNA"/>
</dbReference>
<dbReference type="AlphaFoldDB" id="A0AAD8EKZ0"/>
<comment type="caution">
    <text evidence="1">The sequence shown here is derived from an EMBL/GenBank/DDBJ whole genome shotgun (WGS) entry which is preliminary data.</text>
</comment>
<accession>A0AAD8EKZ0</accession>
<organism evidence="1 2">
    <name type="scientific">Diploptera punctata</name>
    <name type="common">Pacific beetle cockroach</name>
    <dbReference type="NCBI Taxonomy" id="6984"/>
    <lineage>
        <taxon>Eukaryota</taxon>
        <taxon>Metazoa</taxon>
        <taxon>Ecdysozoa</taxon>
        <taxon>Arthropoda</taxon>
        <taxon>Hexapoda</taxon>
        <taxon>Insecta</taxon>
        <taxon>Pterygota</taxon>
        <taxon>Neoptera</taxon>
        <taxon>Polyneoptera</taxon>
        <taxon>Dictyoptera</taxon>
        <taxon>Blattodea</taxon>
        <taxon>Blaberoidea</taxon>
        <taxon>Blaberidae</taxon>
        <taxon>Diplopterinae</taxon>
        <taxon>Diploptera</taxon>
    </lineage>
</organism>
<feature type="non-terminal residue" evidence="1">
    <location>
        <position position="52"/>
    </location>
</feature>
<protein>
    <submittedName>
        <fullName evidence="1">Uncharacterized protein</fullName>
    </submittedName>
</protein>
<proteinExistence type="predicted"/>
<gene>
    <name evidence="1" type="ORF">L9F63_015086</name>
</gene>
<evidence type="ECO:0000313" key="1">
    <source>
        <dbReference type="EMBL" id="KAJ9593382.1"/>
    </source>
</evidence>
<sequence>NYPEFSAIKPLPLFSSARGTHLRLRPANNTVYDDLNSLVDLSNSSSRPSHLA</sequence>
<evidence type="ECO:0000313" key="2">
    <source>
        <dbReference type="Proteomes" id="UP001233999"/>
    </source>
</evidence>